<dbReference type="Pfam" id="PF00106">
    <property type="entry name" value="adh_short"/>
    <property type="match status" value="1"/>
</dbReference>
<evidence type="ECO:0000313" key="6">
    <source>
        <dbReference type="Proteomes" id="UP000663844"/>
    </source>
</evidence>
<name>A0A819IBH8_9BILA</name>
<dbReference type="PANTHER" id="PTHR24320">
    <property type="entry name" value="RETINOL DEHYDROGENASE"/>
    <property type="match status" value="1"/>
</dbReference>
<dbReference type="PRINTS" id="PR00081">
    <property type="entry name" value="GDHRDH"/>
</dbReference>
<dbReference type="InterPro" id="IPR036291">
    <property type="entry name" value="NAD(P)-bd_dom_sf"/>
</dbReference>
<keyword evidence="3" id="KW-0560">Oxidoreductase</keyword>
<comment type="caution">
    <text evidence="5">The sequence shown here is derived from an EMBL/GenBank/DDBJ whole genome shotgun (WGS) entry which is preliminary data.</text>
</comment>
<dbReference type="EMBL" id="CAJOAZ010002254">
    <property type="protein sequence ID" value="CAF3910907.1"/>
    <property type="molecule type" value="Genomic_DNA"/>
</dbReference>
<dbReference type="SUPFAM" id="SSF51735">
    <property type="entry name" value="NAD(P)-binding Rossmann-fold domains"/>
    <property type="match status" value="1"/>
</dbReference>
<dbReference type="GO" id="GO:0016491">
    <property type="term" value="F:oxidoreductase activity"/>
    <property type="evidence" value="ECO:0007669"/>
    <property type="project" value="UniProtKB-KW"/>
</dbReference>
<accession>A0A819IBH8</accession>
<reference evidence="5" key="1">
    <citation type="submission" date="2021-02" db="EMBL/GenBank/DDBJ databases">
        <authorList>
            <person name="Nowell W R."/>
        </authorList>
    </citation>
    <scope>NUCLEOTIDE SEQUENCE</scope>
</reference>
<dbReference type="AlphaFoldDB" id="A0A819IBH8"/>
<dbReference type="InterPro" id="IPR002347">
    <property type="entry name" value="SDR_fam"/>
</dbReference>
<keyword evidence="2" id="KW-0521">NADP</keyword>
<evidence type="ECO:0000256" key="2">
    <source>
        <dbReference type="ARBA" id="ARBA00022857"/>
    </source>
</evidence>
<gene>
    <name evidence="4" type="ORF">JYZ213_LOCUS31114</name>
    <name evidence="5" type="ORF">OXD698_LOCUS24476</name>
</gene>
<dbReference type="EMBL" id="CAJNOG010000515">
    <property type="protein sequence ID" value="CAF1278800.1"/>
    <property type="molecule type" value="Genomic_DNA"/>
</dbReference>
<evidence type="ECO:0000256" key="3">
    <source>
        <dbReference type="ARBA" id="ARBA00023002"/>
    </source>
</evidence>
<evidence type="ECO:0000313" key="4">
    <source>
        <dbReference type="EMBL" id="CAF1278800.1"/>
    </source>
</evidence>
<evidence type="ECO:0000313" key="5">
    <source>
        <dbReference type="EMBL" id="CAF3910907.1"/>
    </source>
</evidence>
<proteinExistence type="inferred from homology"/>
<sequence>MGSSDSRSQSRYNMTAQDVINECGENSKVKQSHILVTGATSGIGIETGRVLAHAGAKVYLMGRSEIKLQQVIENINKELQQKATSGSVHGVLCDLNSLASIKKCAEKFISENTPLNILILNAGIFNYNFTQTIDGLEQVMGVNHIGHAYLTQLLMPTLIANAPSRIVILSSELHTGPPLNYQALDHMSSTEKNAKKDFGMMRSYQQSKLANMLFARALTSHYKDKQITAYSLHPGVIATNITSKVPCASFFTKFLKKKSLEQGAATTVFCALKPGLENESGRFFNDSTVTDLADKWTDNDINIFWEWTEKIIRQRTANLSDT</sequence>
<evidence type="ECO:0000256" key="1">
    <source>
        <dbReference type="ARBA" id="ARBA00006484"/>
    </source>
</evidence>
<comment type="similarity">
    <text evidence="1">Belongs to the short-chain dehydrogenases/reductases (SDR) family.</text>
</comment>
<dbReference type="Gene3D" id="3.40.50.720">
    <property type="entry name" value="NAD(P)-binding Rossmann-like Domain"/>
    <property type="match status" value="1"/>
</dbReference>
<protein>
    <submittedName>
        <fullName evidence="5">Uncharacterized protein</fullName>
    </submittedName>
</protein>
<dbReference type="Proteomes" id="UP000663845">
    <property type="component" value="Unassembled WGS sequence"/>
</dbReference>
<organism evidence="5 6">
    <name type="scientific">Adineta steineri</name>
    <dbReference type="NCBI Taxonomy" id="433720"/>
    <lineage>
        <taxon>Eukaryota</taxon>
        <taxon>Metazoa</taxon>
        <taxon>Spiralia</taxon>
        <taxon>Gnathifera</taxon>
        <taxon>Rotifera</taxon>
        <taxon>Eurotatoria</taxon>
        <taxon>Bdelloidea</taxon>
        <taxon>Adinetida</taxon>
        <taxon>Adinetidae</taxon>
        <taxon>Adineta</taxon>
    </lineage>
</organism>
<dbReference type="PANTHER" id="PTHR24320:SF282">
    <property type="entry name" value="WW DOMAIN-CONTAINING OXIDOREDUCTASE"/>
    <property type="match status" value="1"/>
</dbReference>
<dbReference type="Proteomes" id="UP000663844">
    <property type="component" value="Unassembled WGS sequence"/>
</dbReference>